<evidence type="ECO:0008006" key="5">
    <source>
        <dbReference type="Google" id="ProtNLM"/>
    </source>
</evidence>
<evidence type="ECO:0000256" key="2">
    <source>
        <dbReference type="SAM" id="MobiDB-lite"/>
    </source>
</evidence>
<organism evidence="3 4">
    <name type="scientific">Penicillium subrubescens</name>
    <dbReference type="NCBI Taxonomy" id="1316194"/>
    <lineage>
        <taxon>Eukaryota</taxon>
        <taxon>Fungi</taxon>
        <taxon>Dikarya</taxon>
        <taxon>Ascomycota</taxon>
        <taxon>Pezizomycotina</taxon>
        <taxon>Eurotiomycetes</taxon>
        <taxon>Eurotiomycetidae</taxon>
        <taxon>Eurotiales</taxon>
        <taxon>Aspergillaceae</taxon>
        <taxon>Penicillium</taxon>
    </lineage>
</organism>
<sequence length="456" mass="52029">MPQLPDIPRRSYARMPEQWQDTVDQKRAKSREASLSTTLSARSVSDFLEAKVQAYNCELEYFEAAHQGLHHAYNEHVISPEEFRDTMGPFLSNVKQVFEKVETISRQRKILEEDLEEFMSLKRPRHGEPSLEMLQRAYSSSLVARVMAASAKQQKKRYNQSKFKNDVNDYYGINPTNGIEDGAGYCHVLGKFDAKDIKAAHVVPKSLSVDEIAHLFGVEELVPEDPRNGKHQSLDYVSFAIADHVLALSLHRALEEGLDSGKIVIVPIVEDKSKLAPPLRWKCVLTDSKCGNETLFRHRGVETKWHEIHNKELTFLNANRPARRYLYFRFIMTYIIRKKEKAESSKDFTDEVEKEEPFWPSPGPYLKKSTLVALARNISGCELPPALIEDTTFETHQEFSKVSEVNSIMLTAQSIIEAMSTSIKAAEVEGEEKTSNDEDGDEDDEEIVYESCSEYL</sequence>
<gene>
    <name evidence="3" type="ORF">PENSUB_12601</name>
</gene>
<feature type="coiled-coil region" evidence="1">
    <location>
        <begin position="94"/>
        <end position="121"/>
    </location>
</feature>
<protein>
    <recommendedName>
        <fullName evidence="5">HNH nuclease domain-containing protein</fullName>
    </recommendedName>
</protein>
<keyword evidence="4" id="KW-1185">Reference proteome</keyword>
<dbReference type="AlphaFoldDB" id="A0A1Q5SXI4"/>
<name>A0A1Q5SXI4_9EURO</name>
<evidence type="ECO:0000313" key="4">
    <source>
        <dbReference type="Proteomes" id="UP000186955"/>
    </source>
</evidence>
<dbReference type="Proteomes" id="UP000186955">
    <property type="component" value="Unassembled WGS sequence"/>
</dbReference>
<evidence type="ECO:0000256" key="1">
    <source>
        <dbReference type="SAM" id="Coils"/>
    </source>
</evidence>
<proteinExistence type="predicted"/>
<evidence type="ECO:0000313" key="3">
    <source>
        <dbReference type="EMBL" id="OKO92616.1"/>
    </source>
</evidence>
<dbReference type="STRING" id="1316194.A0A1Q5SXI4"/>
<feature type="region of interest" description="Disordered" evidence="2">
    <location>
        <begin position="423"/>
        <end position="456"/>
    </location>
</feature>
<keyword evidence="1" id="KW-0175">Coiled coil</keyword>
<dbReference type="EMBL" id="MNBE01000740">
    <property type="protein sequence ID" value="OKO92616.1"/>
    <property type="molecule type" value="Genomic_DNA"/>
</dbReference>
<comment type="caution">
    <text evidence="3">The sequence shown here is derived from an EMBL/GenBank/DDBJ whole genome shotgun (WGS) entry which is preliminary data.</text>
</comment>
<accession>A0A1Q5SXI4</accession>
<feature type="compositionally biased region" description="Acidic residues" evidence="2">
    <location>
        <begin position="437"/>
        <end position="448"/>
    </location>
</feature>
<reference evidence="3 4" key="1">
    <citation type="submission" date="2016-10" db="EMBL/GenBank/DDBJ databases">
        <title>Genome sequence of the ascomycete fungus Penicillium subrubescens.</title>
        <authorList>
            <person name="De Vries R.P."/>
            <person name="Peng M."/>
            <person name="Dilokpimol A."/>
            <person name="Hilden K."/>
            <person name="Makela M.R."/>
            <person name="Grigoriev I."/>
            <person name="Riley R."/>
            <person name="Granchi Z."/>
        </authorList>
    </citation>
    <scope>NUCLEOTIDE SEQUENCE [LARGE SCALE GENOMIC DNA]</scope>
    <source>
        <strain evidence="3 4">CBS 132785</strain>
    </source>
</reference>